<organism evidence="1 2">
    <name type="scientific">Haematococcus lacustris</name>
    <name type="common">Green alga</name>
    <name type="synonym">Haematococcus pluvialis</name>
    <dbReference type="NCBI Taxonomy" id="44745"/>
    <lineage>
        <taxon>Eukaryota</taxon>
        <taxon>Viridiplantae</taxon>
        <taxon>Chlorophyta</taxon>
        <taxon>core chlorophytes</taxon>
        <taxon>Chlorophyceae</taxon>
        <taxon>CS clade</taxon>
        <taxon>Chlamydomonadales</taxon>
        <taxon>Haematococcaceae</taxon>
        <taxon>Haematococcus</taxon>
    </lineage>
</organism>
<accession>A0A699YVX5</accession>
<gene>
    <name evidence="1" type="ORF">HaLaN_07313</name>
</gene>
<evidence type="ECO:0000313" key="1">
    <source>
        <dbReference type="EMBL" id="GFH11758.1"/>
    </source>
</evidence>
<dbReference type="AlphaFoldDB" id="A0A699YVX5"/>
<proteinExistence type="predicted"/>
<dbReference type="EMBL" id="BLLF01000433">
    <property type="protein sequence ID" value="GFH11758.1"/>
    <property type="molecule type" value="Genomic_DNA"/>
</dbReference>
<name>A0A699YVX5_HAELA</name>
<dbReference type="Proteomes" id="UP000485058">
    <property type="component" value="Unassembled WGS sequence"/>
</dbReference>
<keyword evidence="2" id="KW-1185">Reference proteome</keyword>
<protein>
    <submittedName>
        <fullName evidence="1">Uncharacterized protein</fullName>
    </submittedName>
</protein>
<reference evidence="1 2" key="1">
    <citation type="submission" date="2020-02" db="EMBL/GenBank/DDBJ databases">
        <title>Draft genome sequence of Haematococcus lacustris strain NIES-144.</title>
        <authorList>
            <person name="Morimoto D."/>
            <person name="Nakagawa S."/>
            <person name="Yoshida T."/>
            <person name="Sawayama S."/>
        </authorList>
    </citation>
    <scope>NUCLEOTIDE SEQUENCE [LARGE SCALE GENOMIC DNA]</scope>
    <source>
        <strain evidence="1 2">NIES-144</strain>
    </source>
</reference>
<sequence>MEQGSEGQADMQLVLFLVPGSVQAPASCCPPVADSIQNRKVPSWIEVATATGPSRLSASNITHAADDASGPVRSQSSAHAAAGMAFDVEGHSTLVSASACKWWVHHPSPCCRCEEVTRTHNALHLQDLNHLVSAAIASRTGANVYNIILAMSGADGTSCQPLVTPGHVSLAKQGLACWASAGWLALNPTCYLAHLDAWALTALAQHYPDACRTRMQSRCPVTSSLPGPGTAPAVWTNVTLATLVMPCAARNAMACNALQAVFRCADQSQSFIWQEDGLVVMRALGINDMARIERWSLFGVSFDAEACPTTRSLPLRGWVLPCIYSLQPRLLQSNPSHASFSPHILLALCYQMYNAACCGNARADAEAVQSNHRSSPQPPDCQLFGQAARCRAQWPGPHPPLLTCFLVGCTAGGLTTPCSYPRKYPRAPHICPISLWCKQDVTKLIQLDTDLADVIAGLRGGLSAHFVHHM</sequence>
<evidence type="ECO:0000313" key="2">
    <source>
        <dbReference type="Proteomes" id="UP000485058"/>
    </source>
</evidence>
<comment type="caution">
    <text evidence="1">The sequence shown here is derived from an EMBL/GenBank/DDBJ whole genome shotgun (WGS) entry which is preliminary data.</text>
</comment>